<dbReference type="Proteomes" id="UP001558613">
    <property type="component" value="Unassembled WGS sequence"/>
</dbReference>
<organism evidence="1 2">
    <name type="scientific">Cirrhinus molitorella</name>
    <name type="common">mud carp</name>
    <dbReference type="NCBI Taxonomy" id="172907"/>
    <lineage>
        <taxon>Eukaryota</taxon>
        <taxon>Metazoa</taxon>
        <taxon>Chordata</taxon>
        <taxon>Craniata</taxon>
        <taxon>Vertebrata</taxon>
        <taxon>Euteleostomi</taxon>
        <taxon>Actinopterygii</taxon>
        <taxon>Neopterygii</taxon>
        <taxon>Teleostei</taxon>
        <taxon>Ostariophysi</taxon>
        <taxon>Cypriniformes</taxon>
        <taxon>Cyprinidae</taxon>
        <taxon>Labeoninae</taxon>
        <taxon>Labeonini</taxon>
        <taxon>Cirrhinus</taxon>
    </lineage>
</organism>
<accession>A0ABR3LTJ7</accession>
<gene>
    <name evidence="1" type="ORF">QQF64_011766</name>
</gene>
<comment type="caution">
    <text evidence="1">The sequence shown here is derived from an EMBL/GenBank/DDBJ whole genome shotgun (WGS) entry which is preliminary data.</text>
</comment>
<reference evidence="1 2" key="1">
    <citation type="submission" date="2023-09" db="EMBL/GenBank/DDBJ databases">
        <authorList>
            <person name="Wang M."/>
        </authorList>
    </citation>
    <scope>NUCLEOTIDE SEQUENCE [LARGE SCALE GENOMIC DNA]</scope>
    <source>
        <strain evidence="1">GT-2023</strain>
        <tissue evidence="1">Liver</tissue>
    </source>
</reference>
<dbReference type="EMBL" id="JAYMGO010000018">
    <property type="protein sequence ID" value="KAL1256221.1"/>
    <property type="molecule type" value="Genomic_DNA"/>
</dbReference>
<feature type="non-terminal residue" evidence="1">
    <location>
        <position position="213"/>
    </location>
</feature>
<evidence type="ECO:0000313" key="1">
    <source>
        <dbReference type="EMBL" id="KAL1256221.1"/>
    </source>
</evidence>
<proteinExistence type="predicted"/>
<protein>
    <submittedName>
        <fullName evidence="1">Uncharacterized protein</fullName>
    </submittedName>
</protein>
<keyword evidence="2" id="KW-1185">Reference proteome</keyword>
<sequence>MCRKGLDLDAGVYVTSGNMFVVQYSDAREREREREKERERAQIVPEFQQASHIDKLCYILGEKEKCILLAAQTAYLTAQRSSKSQREKRGMGHSECARVCAHLAETAPSGPSASSVWSPACAATEQSYQPQAHNFPSGCRPEPSPRTWLYQNHRCSLALQGACVCALSSTPKSSTDKETRQNDCGKKLTFPNSHVLLHAPLNEMKSHLLLFLK</sequence>
<evidence type="ECO:0000313" key="2">
    <source>
        <dbReference type="Proteomes" id="UP001558613"/>
    </source>
</evidence>
<name>A0ABR3LTJ7_9TELE</name>